<feature type="compositionally biased region" description="Polar residues" evidence="1">
    <location>
        <begin position="119"/>
        <end position="129"/>
    </location>
</feature>
<evidence type="ECO:0000313" key="2">
    <source>
        <dbReference type="EMBL" id="JAG90404.1"/>
    </source>
</evidence>
<dbReference type="AlphaFoldDB" id="A0A0C9S0Y8"/>
<protein>
    <submittedName>
        <fullName evidence="2">Uncharacterized protein</fullName>
    </submittedName>
</protein>
<proteinExistence type="evidence at transcript level"/>
<feature type="compositionally biased region" description="Polar residues" evidence="1">
    <location>
        <begin position="73"/>
        <end position="93"/>
    </location>
</feature>
<feature type="region of interest" description="Disordered" evidence="1">
    <location>
        <begin position="60"/>
        <end position="144"/>
    </location>
</feature>
<feature type="non-terminal residue" evidence="2">
    <location>
        <position position="1"/>
    </location>
</feature>
<evidence type="ECO:0000256" key="1">
    <source>
        <dbReference type="SAM" id="MobiDB-lite"/>
    </source>
</evidence>
<dbReference type="EMBL" id="GBZX01002336">
    <property type="protein sequence ID" value="JAG90404.1"/>
    <property type="molecule type" value="mRNA"/>
</dbReference>
<organism evidence="2">
    <name type="scientific">Amblyomma americanum</name>
    <name type="common">Lone star tick</name>
    <dbReference type="NCBI Taxonomy" id="6943"/>
    <lineage>
        <taxon>Eukaryota</taxon>
        <taxon>Metazoa</taxon>
        <taxon>Ecdysozoa</taxon>
        <taxon>Arthropoda</taxon>
        <taxon>Chelicerata</taxon>
        <taxon>Arachnida</taxon>
        <taxon>Acari</taxon>
        <taxon>Parasitiformes</taxon>
        <taxon>Ixodida</taxon>
        <taxon>Ixodoidea</taxon>
        <taxon>Ixodidae</taxon>
        <taxon>Amblyomminae</taxon>
        <taxon>Amblyomma</taxon>
    </lineage>
</organism>
<reference evidence="2" key="1">
    <citation type="journal article" date="2015" name="PLoS ONE">
        <title>An Insight into the Sialome of the Lone Star Tick, Amblyomma americanum, with a Glimpse on Its Time Dependent Gene Expression.</title>
        <authorList>
            <person name="Karim S."/>
            <person name="Ribeiro J.M."/>
        </authorList>
    </citation>
    <scope>NUCLEOTIDE SEQUENCE</scope>
    <source>
        <tissue evidence="2">Salivary gland</tissue>
    </source>
</reference>
<name>A0A0C9S0Y8_AMBAM</name>
<accession>A0A0C9S0Y8</accession>
<feature type="non-terminal residue" evidence="2">
    <location>
        <position position="163"/>
    </location>
</feature>
<sequence>LLHADVLQCSDKPCQPGAEGEVCGSNCYCVMNTENQNQRKEGMCVGINQYYDYQEDYMDQQPYGDDAQAESHGASTPTLQQPSVSGTHGNNQGLPAALPEISAVNGTHKGNQGPYAAPPQQQDVSSLYGGNQGSHAAPPMQAPVGNLYGVNQKLQAGYPAGNA</sequence>